<evidence type="ECO:0000313" key="2">
    <source>
        <dbReference type="EMBL" id="KAK8070110.1"/>
    </source>
</evidence>
<sequence>MAPIIFRFSACGHEGSDPKPHELWKQSQERKALPEQLTVESGLPCRPCSKSQVVYYSALSTWLYAACKNDDNANNNSNNNEPTGTESSLAELIWARFALERRTPELKAKKMCALLALAARRLRERRVDELEAVLRGHFAKGRENLRLYLAPGIFSYLKRRLARSTGALEAHADDLVDRATRLADCLPFRHGRGRRTTSWCPAWFSSGPGRAGAADQGHGARRGRPHRGRGGSARAGLPGRDVASLPPGVLRLGGGDRAAQDLWALLRVKAKRRKAKAMNPAMDAPRVGYPGLPKPGYLQAAMLSRKCIILVPQTWGKEGAAGVRVRGTSLVGSGKTDVQRLLFLSLSLDPPACM</sequence>
<dbReference type="Proteomes" id="UP001480595">
    <property type="component" value="Unassembled WGS sequence"/>
</dbReference>
<dbReference type="GeneID" id="92091198"/>
<evidence type="ECO:0000256" key="1">
    <source>
        <dbReference type="SAM" id="MobiDB-lite"/>
    </source>
</evidence>
<organism evidence="2 3">
    <name type="scientific">Apiospora phragmitis</name>
    <dbReference type="NCBI Taxonomy" id="2905665"/>
    <lineage>
        <taxon>Eukaryota</taxon>
        <taxon>Fungi</taxon>
        <taxon>Dikarya</taxon>
        <taxon>Ascomycota</taxon>
        <taxon>Pezizomycotina</taxon>
        <taxon>Sordariomycetes</taxon>
        <taxon>Xylariomycetidae</taxon>
        <taxon>Amphisphaeriales</taxon>
        <taxon>Apiosporaceae</taxon>
        <taxon>Apiospora</taxon>
    </lineage>
</organism>
<evidence type="ECO:0000313" key="3">
    <source>
        <dbReference type="Proteomes" id="UP001480595"/>
    </source>
</evidence>
<keyword evidence="3" id="KW-1185">Reference proteome</keyword>
<dbReference type="RefSeq" id="XP_066717404.1">
    <property type="nucleotide sequence ID" value="XM_066858135.1"/>
</dbReference>
<gene>
    <name evidence="2" type="ORF">PG994_006726</name>
</gene>
<comment type="caution">
    <text evidence="2">The sequence shown here is derived from an EMBL/GenBank/DDBJ whole genome shotgun (WGS) entry which is preliminary data.</text>
</comment>
<dbReference type="EMBL" id="JAQQWL010000006">
    <property type="protein sequence ID" value="KAK8070110.1"/>
    <property type="molecule type" value="Genomic_DNA"/>
</dbReference>
<proteinExistence type="predicted"/>
<reference evidence="2 3" key="1">
    <citation type="submission" date="2023-01" db="EMBL/GenBank/DDBJ databases">
        <title>Analysis of 21 Apiospora genomes using comparative genomics revels a genus with tremendous synthesis potential of carbohydrate active enzymes and secondary metabolites.</title>
        <authorList>
            <person name="Sorensen T."/>
        </authorList>
    </citation>
    <scope>NUCLEOTIDE SEQUENCE [LARGE SCALE GENOMIC DNA]</scope>
    <source>
        <strain evidence="2 3">CBS 135458</strain>
    </source>
</reference>
<feature type="compositionally biased region" description="Basic residues" evidence="1">
    <location>
        <begin position="219"/>
        <end position="229"/>
    </location>
</feature>
<feature type="region of interest" description="Disordered" evidence="1">
    <location>
        <begin position="208"/>
        <end position="240"/>
    </location>
</feature>
<accession>A0ABR1VFY9</accession>
<protein>
    <submittedName>
        <fullName evidence="2">Uncharacterized protein</fullName>
    </submittedName>
</protein>
<name>A0ABR1VFY9_9PEZI</name>